<dbReference type="RefSeq" id="WP_157561956.1">
    <property type="nucleotide sequence ID" value="NZ_WQKZ01000001.1"/>
</dbReference>
<keyword evidence="1" id="KW-0805">Transcription regulation</keyword>
<dbReference type="GO" id="GO:0003700">
    <property type="term" value="F:DNA-binding transcription factor activity"/>
    <property type="evidence" value="ECO:0007669"/>
    <property type="project" value="InterPro"/>
</dbReference>
<dbReference type="Pfam" id="PF12625">
    <property type="entry name" value="Arabinose_bd"/>
    <property type="match status" value="1"/>
</dbReference>
<dbReference type="Gene3D" id="1.10.10.60">
    <property type="entry name" value="Homeodomain-like"/>
    <property type="match status" value="1"/>
</dbReference>
<organism evidence="5 6">
    <name type="scientific">Hymenobacter ginkgonis</name>
    <dbReference type="NCBI Taxonomy" id="2682976"/>
    <lineage>
        <taxon>Bacteria</taxon>
        <taxon>Pseudomonadati</taxon>
        <taxon>Bacteroidota</taxon>
        <taxon>Cytophagia</taxon>
        <taxon>Cytophagales</taxon>
        <taxon>Hymenobacteraceae</taxon>
        <taxon>Hymenobacter</taxon>
    </lineage>
</organism>
<dbReference type="InterPro" id="IPR009057">
    <property type="entry name" value="Homeodomain-like_sf"/>
</dbReference>
<evidence type="ECO:0000313" key="5">
    <source>
        <dbReference type="EMBL" id="MVN75194.1"/>
    </source>
</evidence>
<dbReference type="InterPro" id="IPR018060">
    <property type="entry name" value="HTH_AraC"/>
</dbReference>
<name>A0A7K1T9V9_9BACT</name>
<evidence type="ECO:0000313" key="6">
    <source>
        <dbReference type="Proteomes" id="UP000441336"/>
    </source>
</evidence>
<dbReference type="PROSITE" id="PS01124">
    <property type="entry name" value="HTH_ARAC_FAMILY_2"/>
    <property type="match status" value="1"/>
</dbReference>
<gene>
    <name evidence="5" type="ORF">GO988_02540</name>
</gene>
<evidence type="ECO:0000256" key="2">
    <source>
        <dbReference type="ARBA" id="ARBA00023125"/>
    </source>
</evidence>
<dbReference type="EMBL" id="WQKZ01000001">
    <property type="protein sequence ID" value="MVN75194.1"/>
    <property type="molecule type" value="Genomic_DNA"/>
</dbReference>
<dbReference type="PANTHER" id="PTHR47894">
    <property type="entry name" value="HTH-TYPE TRANSCRIPTIONAL REGULATOR GADX"/>
    <property type="match status" value="1"/>
</dbReference>
<keyword evidence="6" id="KW-1185">Reference proteome</keyword>
<dbReference type="AlphaFoldDB" id="A0A7K1T9V9"/>
<evidence type="ECO:0000256" key="1">
    <source>
        <dbReference type="ARBA" id="ARBA00023015"/>
    </source>
</evidence>
<proteinExistence type="predicted"/>
<dbReference type="PRINTS" id="PR00032">
    <property type="entry name" value="HTHARAC"/>
</dbReference>
<feature type="domain" description="HTH araC/xylS-type" evidence="4">
    <location>
        <begin position="247"/>
        <end position="344"/>
    </location>
</feature>
<dbReference type="SUPFAM" id="SSF46689">
    <property type="entry name" value="Homeodomain-like"/>
    <property type="match status" value="1"/>
</dbReference>
<comment type="caution">
    <text evidence="5">The sequence shown here is derived from an EMBL/GenBank/DDBJ whole genome shotgun (WGS) entry which is preliminary data.</text>
</comment>
<dbReference type="SMART" id="SM00342">
    <property type="entry name" value="HTH_ARAC"/>
    <property type="match status" value="1"/>
</dbReference>
<keyword evidence="3" id="KW-0804">Transcription</keyword>
<evidence type="ECO:0000259" key="4">
    <source>
        <dbReference type="PROSITE" id="PS01124"/>
    </source>
</evidence>
<dbReference type="GO" id="GO:0000976">
    <property type="term" value="F:transcription cis-regulatory region binding"/>
    <property type="evidence" value="ECO:0007669"/>
    <property type="project" value="TreeGrafter"/>
</dbReference>
<sequence>MPVSLTPPADTLAASSLNLLLWAAGQHGADVPALCRAIDYDAALTDNPDARVPLATIQRLWPLVMEATQDPYFDVHLGRMLNFTTAGTLAYVLLHTPTLGAAITQLCRYQDLACQGVRTTQTPAPEWPGGIWLRVELTSPAIVYPRYVLNSELSIYCAFFAALTGRPVTPLAVHLAYPRPADTRAHEQAFGTTALAFDAPVTQVAFDAATLALPVLHANPGLFPLFEQHAAALLAQLPTSQQPTLVEQVRREIVHQLNGEVPTLATVADRLHLGVRTLQLKLKAAKHTYQQLLDEVRCDLAERHLREPHLSTTDIAFLLGYSEPSVFVRSFKKWTGQTPGAFRR</sequence>
<dbReference type="InterPro" id="IPR020449">
    <property type="entry name" value="Tscrpt_reg_AraC-type_HTH"/>
</dbReference>
<dbReference type="InterPro" id="IPR032687">
    <property type="entry name" value="AraC-type_N"/>
</dbReference>
<protein>
    <submittedName>
        <fullName evidence="5">Helix-turn-helix domain-containing protein</fullName>
    </submittedName>
</protein>
<dbReference type="Proteomes" id="UP000441336">
    <property type="component" value="Unassembled WGS sequence"/>
</dbReference>
<reference evidence="5 6" key="1">
    <citation type="submission" date="2019-12" db="EMBL/GenBank/DDBJ databases">
        <title>Hymenobacter sp. HMF4947 Genome sequencing and assembly.</title>
        <authorList>
            <person name="Kang H."/>
            <person name="Cha I."/>
            <person name="Kim H."/>
            <person name="Joh K."/>
        </authorList>
    </citation>
    <scope>NUCLEOTIDE SEQUENCE [LARGE SCALE GENOMIC DNA]</scope>
    <source>
        <strain evidence="5 6">HMF4947</strain>
    </source>
</reference>
<accession>A0A7K1T9V9</accession>
<dbReference type="Pfam" id="PF12833">
    <property type="entry name" value="HTH_18"/>
    <property type="match status" value="1"/>
</dbReference>
<evidence type="ECO:0000256" key="3">
    <source>
        <dbReference type="ARBA" id="ARBA00023163"/>
    </source>
</evidence>
<dbReference type="PANTHER" id="PTHR47894:SF1">
    <property type="entry name" value="HTH-TYPE TRANSCRIPTIONAL REGULATOR VQSM"/>
    <property type="match status" value="1"/>
</dbReference>
<dbReference type="GO" id="GO:0005829">
    <property type="term" value="C:cytosol"/>
    <property type="evidence" value="ECO:0007669"/>
    <property type="project" value="TreeGrafter"/>
</dbReference>
<keyword evidence="2" id="KW-0238">DNA-binding</keyword>